<gene>
    <name evidence="4" type="ORF">NOX80_10525</name>
</gene>
<evidence type="ECO:0000256" key="2">
    <source>
        <dbReference type="SAM" id="MobiDB-lite"/>
    </source>
</evidence>
<reference evidence="4" key="1">
    <citation type="submission" date="2022-07" db="EMBL/GenBank/DDBJ databases">
        <title>Isolation, identification, and degradation of a PFOSA degrading strain from sewage treatment plant.</title>
        <authorList>
            <person name="Zhang L."/>
            <person name="Huo Y."/>
        </authorList>
    </citation>
    <scope>NUCLEOTIDE SEQUENCE</scope>
    <source>
        <strain evidence="4">C1</strain>
    </source>
</reference>
<feature type="compositionally biased region" description="Polar residues" evidence="2">
    <location>
        <begin position="337"/>
        <end position="346"/>
    </location>
</feature>
<dbReference type="RefSeq" id="WP_256549735.1">
    <property type="nucleotide sequence ID" value="NZ_CP101751.1"/>
</dbReference>
<keyword evidence="5" id="KW-1185">Reference proteome</keyword>
<proteinExistence type="predicted"/>
<feature type="transmembrane region" description="Helical" evidence="3">
    <location>
        <begin position="381"/>
        <end position="401"/>
    </location>
</feature>
<evidence type="ECO:0000313" key="5">
    <source>
        <dbReference type="Proteomes" id="UP001059844"/>
    </source>
</evidence>
<keyword evidence="1" id="KW-0175">Coiled coil</keyword>
<dbReference type="Proteomes" id="UP001059844">
    <property type="component" value="Chromosome"/>
</dbReference>
<evidence type="ECO:0000256" key="1">
    <source>
        <dbReference type="SAM" id="Coils"/>
    </source>
</evidence>
<keyword evidence="3" id="KW-0472">Membrane</keyword>
<evidence type="ECO:0000313" key="4">
    <source>
        <dbReference type="EMBL" id="UUC44066.1"/>
    </source>
</evidence>
<organism evidence="4 5">
    <name type="scientific">Flavobacterium cerinum</name>
    <dbReference type="NCBI Taxonomy" id="2502784"/>
    <lineage>
        <taxon>Bacteria</taxon>
        <taxon>Pseudomonadati</taxon>
        <taxon>Bacteroidota</taxon>
        <taxon>Flavobacteriia</taxon>
        <taxon>Flavobacteriales</taxon>
        <taxon>Flavobacteriaceae</taxon>
        <taxon>Flavobacterium</taxon>
    </lineage>
</organism>
<feature type="coiled-coil region" evidence="1">
    <location>
        <begin position="217"/>
        <end position="298"/>
    </location>
</feature>
<protein>
    <submittedName>
        <fullName evidence="4">Uncharacterized protein</fullName>
    </submittedName>
</protein>
<name>A0ABY5IP67_9FLAO</name>
<keyword evidence="3" id="KW-0812">Transmembrane</keyword>
<keyword evidence="3" id="KW-1133">Transmembrane helix</keyword>
<feature type="region of interest" description="Disordered" evidence="2">
    <location>
        <begin position="337"/>
        <end position="375"/>
    </location>
</feature>
<accession>A0ABY5IP67</accession>
<dbReference type="EMBL" id="CP101751">
    <property type="protein sequence ID" value="UUC44066.1"/>
    <property type="molecule type" value="Genomic_DNA"/>
</dbReference>
<sequence length="407" mass="47311">MSNTINLIAFGTFGNPNGFKQSFFSGNTDGAPNVKTFDLKTDAIQLFPDSTVYSIRKENRGGHTAIAYTIYTYAKEQHSDRGGTFIGSSLLFTGKIADENLTLRLLNEFHKDLARKNVQNNIIMVNHSDNFSVSKPKDFDKIGFQLKDIEPLNFIGTADKNLVVYTETNTHRLQQLFRQSIDLLQVYDAIYFTSDEKIAEFVNRKAIFKFIQNVGDVKQFEEELAHLEEERKQKIETYIRDLETEKQKLEKNRKNVIENYKAQIEQNEKLHQENGLRIKNSKTDLEKLNQTYAAFLKKTDEFIQQLKSGKKPEQVKQTYHENQREFITTAGQYSTNSTIPTLSRPVTTDKRTEQRLFGYDDSYPQEEKPGRSHRKKADPTFKFLFLLTLLLWIGTLTYFLYFNKTIF</sequence>
<evidence type="ECO:0000256" key="3">
    <source>
        <dbReference type="SAM" id="Phobius"/>
    </source>
</evidence>